<evidence type="ECO:0000256" key="1">
    <source>
        <dbReference type="SAM" id="Phobius"/>
    </source>
</evidence>
<evidence type="ECO:0000313" key="3">
    <source>
        <dbReference type="Proteomes" id="UP000006038"/>
    </source>
</evidence>
<keyword evidence="3" id="KW-1185">Reference proteome</keyword>
<keyword evidence="1" id="KW-1133">Transmembrane helix</keyword>
<dbReference type="AlphaFoldDB" id="J3L243"/>
<dbReference type="HOGENOM" id="CLU_2999656_0_0_1"/>
<keyword evidence="1" id="KW-0472">Membrane</keyword>
<name>J3L243_ORYBR</name>
<proteinExistence type="predicted"/>
<reference evidence="2" key="1">
    <citation type="journal article" date="2013" name="Nat. Commun.">
        <title>Whole-genome sequencing of Oryza brachyantha reveals mechanisms underlying Oryza genome evolution.</title>
        <authorList>
            <person name="Chen J."/>
            <person name="Huang Q."/>
            <person name="Gao D."/>
            <person name="Wang J."/>
            <person name="Lang Y."/>
            <person name="Liu T."/>
            <person name="Li B."/>
            <person name="Bai Z."/>
            <person name="Luis Goicoechea J."/>
            <person name="Liang C."/>
            <person name="Chen C."/>
            <person name="Zhang W."/>
            <person name="Sun S."/>
            <person name="Liao Y."/>
            <person name="Zhang X."/>
            <person name="Yang L."/>
            <person name="Song C."/>
            <person name="Wang M."/>
            <person name="Shi J."/>
            <person name="Liu G."/>
            <person name="Liu J."/>
            <person name="Zhou H."/>
            <person name="Zhou W."/>
            <person name="Yu Q."/>
            <person name="An N."/>
            <person name="Chen Y."/>
            <person name="Cai Q."/>
            <person name="Wang B."/>
            <person name="Liu B."/>
            <person name="Min J."/>
            <person name="Huang Y."/>
            <person name="Wu H."/>
            <person name="Li Z."/>
            <person name="Zhang Y."/>
            <person name="Yin Y."/>
            <person name="Song W."/>
            <person name="Jiang J."/>
            <person name="Jackson S.A."/>
            <person name="Wing R.A."/>
            <person name="Wang J."/>
            <person name="Chen M."/>
        </authorList>
    </citation>
    <scope>NUCLEOTIDE SEQUENCE [LARGE SCALE GENOMIC DNA]</scope>
    <source>
        <strain evidence="2">cv. IRGC 101232</strain>
    </source>
</reference>
<keyword evidence="1" id="KW-0812">Transmembrane</keyword>
<feature type="transmembrane region" description="Helical" evidence="1">
    <location>
        <begin position="12"/>
        <end position="30"/>
    </location>
</feature>
<organism evidence="2">
    <name type="scientific">Oryza brachyantha</name>
    <name type="common">malo sina</name>
    <dbReference type="NCBI Taxonomy" id="4533"/>
    <lineage>
        <taxon>Eukaryota</taxon>
        <taxon>Viridiplantae</taxon>
        <taxon>Streptophyta</taxon>
        <taxon>Embryophyta</taxon>
        <taxon>Tracheophyta</taxon>
        <taxon>Spermatophyta</taxon>
        <taxon>Magnoliopsida</taxon>
        <taxon>Liliopsida</taxon>
        <taxon>Poales</taxon>
        <taxon>Poaceae</taxon>
        <taxon>BOP clade</taxon>
        <taxon>Oryzoideae</taxon>
        <taxon>Oryzeae</taxon>
        <taxon>Oryzinae</taxon>
        <taxon>Oryza</taxon>
    </lineage>
</organism>
<protein>
    <submittedName>
        <fullName evidence="2">Uncharacterized protein</fullName>
    </submittedName>
</protein>
<accession>J3L243</accession>
<sequence>MFKHVLLPRNTKLIVTAMYVLLTYNFYHIFQSVLKCRPVKKYRPINIFLLHNNVNKS</sequence>
<dbReference type="Proteomes" id="UP000006038">
    <property type="component" value="Chromosome 1"/>
</dbReference>
<dbReference type="EnsemblPlants" id="OB01G32990.1">
    <property type="protein sequence ID" value="OB01G32990.1"/>
    <property type="gene ID" value="OB01G32990"/>
</dbReference>
<dbReference type="Gramene" id="OB01G32990.1">
    <property type="protein sequence ID" value="OB01G32990.1"/>
    <property type="gene ID" value="OB01G32990"/>
</dbReference>
<evidence type="ECO:0000313" key="2">
    <source>
        <dbReference type="EnsemblPlants" id="OB01G32990.1"/>
    </source>
</evidence>
<reference evidence="2" key="2">
    <citation type="submission" date="2013-04" db="UniProtKB">
        <authorList>
            <consortium name="EnsemblPlants"/>
        </authorList>
    </citation>
    <scope>IDENTIFICATION</scope>
</reference>